<protein>
    <submittedName>
        <fullName evidence="1">Uncharacterized protein</fullName>
    </submittedName>
</protein>
<organism evidence="1 2">
    <name type="scientific">Porites evermanni</name>
    <dbReference type="NCBI Taxonomy" id="104178"/>
    <lineage>
        <taxon>Eukaryota</taxon>
        <taxon>Metazoa</taxon>
        <taxon>Cnidaria</taxon>
        <taxon>Anthozoa</taxon>
        <taxon>Hexacorallia</taxon>
        <taxon>Scleractinia</taxon>
        <taxon>Fungiina</taxon>
        <taxon>Poritidae</taxon>
        <taxon>Porites</taxon>
    </lineage>
</organism>
<reference evidence="1 2" key="1">
    <citation type="submission" date="2022-05" db="EMBL/GenBank/DDBJ databases">
        <authorList>
            <consortium name="Genoscope - CEA"/>
            <person name="William W."/>
        </authorList>
    </citation>
    <scope>NUCLEOTIDE SEQUENCE [LARGE SCALE GENOMIC DNA]</scope>
</reference>
<accession>A0ABN8RNT6</accession>
<dbReference type="EMBL" id="CALNXI010001993">
    <property type="protein sequence ID" value="CAH3181043.1"/>
    <property type="molecule type" value="Genomic_DNA"/>
</dbReference>
<evidence type="ECO:0000313" key="2">
    <source>
        <dbReference type="Proteomes" id="UP001159427"/>
    </source>
</evidence>
<evidence type="ECO:0000313" key="1">
    <source>
        <dbReference type="EMBL" id="CAH3181043.1"/>
    </source>
</evidence>
<name>A0ABN8RNT6_9CNID</name>
<sequence length="108" mass="12667">MIVNELNLMLRVMDRPETGPNLEERMIFFFGLLWYTSDNKGKPPSEKKKSIHFLTTVLSLGNFLNVRRTKDSKKLKWTSLLGEEKQLLLIKLPYHFEKLLPPQRAPLV</sequence>
<comment type="caution">
    <text evidence="1">The sequence shown here is derived from an EMBL/GenBank/DDBJ whole genome shotgun (WGS) entry which is preliminary data.</text>
</comment>
<proteinExistence type="predicted"/>
<keyword evidence="2" id="KW-1185">Reference proteome</keyword>
<gene>
    <name evidence="1" type="ORF">PEVE_00013289</name>
</gene>
<dbReference type="Proteomes" id="UP001159427">
    <property type="component" value="Unassembled WGS sequence"/>
</dbReference>